<dbReference type="Proteomes" id="UP000321192">
    <property type="component" value="Unassembled WGS sequence"/>
</dbReference>
<evidence type="ECO:0000313" key="6">
    <source>
        <dbReference type="Proteomes" id="UP000321192"/>
    </source>
</evidence>
<dbReference type="InterPro" id="IPR013123">
    <property type="entry name" value="SpoU_subst-bd"/>
</dbReference>
<evidence type="ECO:0000259" key="4">
    <source>
        <dbReference type="SMART" id="SM00967"/>
    </source>
</evidence>
<dbReference type="PANTHER" id="PTHR43191">
    <property type="entry name" value="RRNA METHYLTRANSFERASE 3"/>
    <property type="match status" value="1"/>
</dbReference>
<dbReference type="InterPro" id="IPR001537">
    <property type="entry name" value="SpoU_MeTrfase"/>
</dbReference>
<gene>
    <name evidence="5" type="ORF">E6Q80_20745</name>
</gene>
<evidence type="ECO:0000256" key="3">
    <source>
        <dbReference type="ARBA" id="ARBA00022679"/>
    </source>
</evidence>
<dbReference type="InterPro" id="IPR029026">
    <property type="entry name" value="tRNA_m1G_MTases_N"/>
</dbReference>
<dbReference type="Pfam" id="PF22435">
    <property type="entry name" value="MRM3-like_sub_bind"/>
    <property type="match status" value="1"/>
</dbReference>
<dbReference type="SMART" id="SM00967">
    <property type="entry name" value="SpoU_sub_bind"/>
    <property type="match status" value="1"/>
</dbReference>
<dbReference type="RefSeq" id="WP_276661907.1">
    <property type="nucleotide sequence ID" value="NZ_SSFD01000354.1"/>
</dbReference>
<dbReference type="InterPro" id="IPR051259">
    <property type="entry name" value="rRNA_Methyltransferase"/>
</dbReference>
<dbReference type="PANTHER" id="PTHR43191:SF2">
    <property type="entry name" value="RRNA METHYLTRANSFERASE 3, MITOCHONDRIAL"/>
    <property type="match status" value="1"/>
</dbReference>
<evidence type="ECO:0000256" key="2">
    <source>
        <dbReference type="ARBA" id="ARBA00022603"/>
    </source>
</evidence>
<dbReference type="SUPFAM" id="SSF55315">
    <property type="entry name" value="L30e-like"/>
    <property type="match status" value="1"/>
</dbReference>
<dbReference type="InterPro" id="IPR053888">
    <property type="entry name" value="MRM3-like_sub_bind"/>
</dbReference>
<organism evidence="5 6">
    <name type="scientific">Thauera aminoaromatica</name>
    <dbReference type="NCBI Taxonomy" id="164330"/>
    <lineage>
        <taxon>Bacteria</taxon>
        <taxon>Pseudomonadati</taxon>
        <taxon>Pseudomonadota</taxon>
        <taxon>Betaproteobacteria</taxon>
        <taxon>Rhodocyclales</taxon>
        <taxon>Zoogloeaceae</taxon>
        <taxon>Thauera</taxon>
    </lineage>
</organism>
<dbReference type="SUPFAM" id="SSF75217">
    <property type="entry name" value="alpha/beta knot"/>
    <property type="match status" value="1"/>
</dbReference>
<dbReference type="CDD" id="cd18095">
    <property type="entry name" value="SpoU-like_rRNA-MTase"/>
    <property type="match status" value="1"/>
</dbReference>
<comment type="similarity">
    <text evidence="1">Belongs to the class IV-like SAM-binding methyltransferase superfamily. RNA methyltransferase TrmH family.</text>
</comment>
<proteinExistence type="inferred from homology"/>
<dbReference type="EMBL" id="SSFD01000354">
    <property type="protein sequence ID" value="TXH79356.1"/>
    <property type="molecule type" value="Genomic_DNA"/>
</dbReference>
<keyword evidence="2 5" id="KW-0489">Methyltransferase</keyword>
<feature type="domain" description="RNA 2-O ribose methyltransferase substrate binding" evidence="4">
    <location>
        <begin position="37"/>
        <end position="112"/>
    </location>
</feature>
<evidence type="ECO:0000256" key="1">
    <source>
        <dbReference type="ARBA" id="ARBA00007228"/>
    </source>
</evidence>
<comment type="caution">
    <text evidence="5">The sequence shown here is derived from an EMBL/GenBank/DDBJ whole genome shotgun (WGS) entry which is preliminary data.</text>
</comment>
<reference evidence="5 6" key="1">
    <citation type="submission" date="2018-09" db="EMBL/GenBank/DDBJ databases">
        <title>Metagenome Assembled Genomes from an Advanced Water Purification Facility.</title>
        <authorList>
            <person name="Stamps B.W."/>
            <person name="Spear J.R."/>
        </authorList>
    </citation>
    <scope>NUCLEOTIDE SEQUENCE [LARGE SCALE GENOMIC DNA]</scope>
    <source>
        <strain evidence="5">Bin_27_1</strain>
    </source>
</reference>
<dbReference type="Gene3D" id="3.40.1280.10">
    <property type="match status" value="1"/>
</dbReference>
<dbReference type="GO" id="GO:0005737">
    <property type="term" value="C:cytoplasm"/>
    <property type="evidence" value="ECO:0007669"/>
    <property type="project" value="UniProtKB-ARBA"/>
</dbReference>
<protein>
    <submittedName>
        <fullName evidence="5">RNA methyltransferase</fullName>
    </submittedName>
</protein>
<dbReference type="AlphaFoldDB" id="A0A5C7S8J7"/>
<dbReference type="GO" id="GO:0006396">
    <property type="term" value="P:RNA processing"/>
    <property type="evidence" value="ECO:0007669"/>
    <property type="project" value="InterPro"/>
</dbReference>
<dbReference type="Pfam" id="PF00588">
    <property type="entry name" value="SpoU_methylase"/>
    <property type="match status" value="1"/>
</dbReference>
<evidence type="ECO:0000313" key="5">
    <source>
        <dbReference type="EMBL" id="TXH79356.1"/>
    </source>
</evidence>
<accession>A0A5C7S8J7</accession>
<sequence length="277" mass="28905">MSEPQLKALASRDNAFVKRLHALAHSARDRRKLDETVLDGAHLVESALAAGVALRALVVSESGLLREEHRRLLAAAPAEVPRYRLGDALFAHVSPVDSPAGLLATIAMPASTPSAPGDASLIVVDGVQDPGNLGSLLRTAAAAGIRHALLGEGCAQAWSPRALRAGMGAQFVVRIEEGCELLARLESYPGLCLATALREDAHPLYELDLRGPVAWLFGAEGQGLSPALLARADGCVIIPMAAGIESLNVAAAAAVCLFEQARQLRATGTIRGVNFPS</sequence>
<keyword evidence="3 5" id="KW-0808">Transferase</keyword>
<name>A0A5C7S8J7_THASP</name>
<dbReference type="Gene3D" id="3.30.1330.30">
    <property type="match status" value="1"/>
</dbReference>
<dbReference type="GO" id="GO:0008173">
    <property type="term" value="F:RNA methyltransferase activity"/>
    <property type="evidence" value="ECO:0007669"/>
    <property type="project" value="InterPro"/>
</dbReference>
<dbReference type="GO" id="GO:0032259">
    <property type="term" value="P:methylation"/>
    <property type="evidence" value="ECO:0007669"/>
    <property type="project" value="UniProtKB-KW"/>
</dbReference>
<dbReference type="InterPro" id="IPR029028">
    <property type="entry name" value="Alpha/beta_knot_MTases"/>
</dbReference>
<dbReference type="GO" id="GO:0003723">
    <property type="term" value="F:RNA binding"/>
    <property type="evidence" value="ECO:0007669"/>
    <property type="project" value="InterPro"/>
</dbReference>
<dbReference type="InterPro" id="IPR029064">
    <property type="entry name" value="Ribosomal_eL30-like_sf"/>
</dbReference>